<sequence length="103" mass="11788">MGFWFLKFFSTSEIQRKRLCLFHSTLEQLSFECCHMHMIFTGATAILITNDFYSAAWDVIVPFGGLLFAGIIYLQHKFGARCILPQKVRELCEYAKVAAVNEG</sequence>
<feature type="transmembrane region" description="Helical" evidence="1">
    <location>
        <begin position="55"/>
        <end position="74"/>
    </location>
</feature>
<proteinExistence type="predicted"/>
<organism evidence="2 3">
    <name type="scientific">Malus domestica</name>
    <name type="common">Apple</name>
    <name type="synonym">Pyrus malus</name>
    <dbReference type="NCBI Taxonomy" id="3750"/>
    <lineage>
        <taxon>Eukaryota</taxon>
        <taxon>Viridiplantae</taxon>
        <taxon>Streptophyta</taxon>
        <taxon>Embryophyta</taxon>
        <taxon>Tracheophyta</taxon>
        <taxon>Spermatophyta</taxon>
        <taxon>Magnoliopsida</taxon>
        <taxon>eudicotyledons</taxon>
        <taxon>Gunneridae</taxon>
        <taxon>Pentapetalae</taxon>
        <taxon>rosids</taxon>
        <taxon>fabids</taxon>
        <taxon>Rosales</taxon>
        <taxon>Rosaceae</taxon>
        <taxon>Amygdaloideae</taxon>
        <taxon>Maleae</taxon>
        <taxon>Malus</taxon>
    </lineage>
</organism>
<comment type="caution">
    <text evidence="2">The sequence shown here is derived from an EMBL/GenBank/DDBJ whole genome shotgun (WGS) entry which is preliminary data.</text>
</comment>
<dbReference type="Proteomes" id="UP000290289">
    <property type="component" value="Chromosome 3"/>
</dbReference>
<keyword evidence="1" id="KW-0472">Membrane</keyword>
<dbReference type="PANTHER" id="PTHR33389:SF18">
    <property type="entry name" value="OS01G0677900 PROTEIN"/>
    <property type="match status" value="1"/>
</dbReference>
<dbReference type="EMBL" id="RDQH01000329">
    <property type="protein sequence ID" value="RXI03069.1"/>
    <property type="molecule type" value="Genomic_DNA"/>
</dbReference>
<gene>
    <name evidence="2" type="ORF">DVH24_003147</name>
</gene>
<reference evidence="2 3" key="1">
    <citation type="submission" date="2018-10" db="EMBL/GenBank/DDBJ databases">
        <title>A high-quality apple genome assembly.</title>
        <authorList>
            <person name="Hu J."/>
        </authorList>
    </citation>
    <scope>NUCLEOTIDE SEQUENCE [LARGE SCALE GENOMIC DNA]</scope>
    <source>
        <strain evidence="3">cv. HFTH1</strain>
        <tissue evidence="2">Young leaf</tissue>
    </source>
</reference>
<accession>A0A498K497</accession>
<dbReference type="AlphaFoldDB" id="A0A498K497"/>
<keyword evidence="1" id="KW-1133">Transmembrane helix</keyword>
<name>A0A498K497_MALDO</name>
<evidence type="ECO:0000256" key="1">
    <source>
        <dbReference type="SAM" id="Phobius"/>
    </source>
</evidence>
<keyword evidence="3" id="KW-1185">Reference proteome</keyword>
<keyword evidence="1" id="KW-0812">Transmembrane</keyword>
<dbReference type="PANTHER" id="PTHR33389">
    <property type="entry name" value="FAMILY PROTEIN, PUTATIVE (DUF2921)-RELATED"/>
    <property type="match status" value="1"/>
</dbReference>
<evidence type="ECO:0000313" key="2">
    <source>
        <dbReference type="EMBL" id="RXI03069.1"/>
    </source>
</evidence>
<evidence type="ECO:0000313" key="3">
    <source>
        <dbReference type="Proteomes" id="UP000290289"/>
    </source>
</evidence>
<protein>
    <submittedName>
        <fullName evidence="2">Uncharacterized protein</fullName>
    </submittedName>
</protein>